<name>A0A7G9S097_9FIRM</name>
<dbReference type="Proteomes" id="UP000515928">
    <property type="component" value="Chromosome"/>
</dbReference>
<dbReference type="PROSITE" id="PS51257">
    <property type="entry name" value="PROKAR_LIPOPROTEIN"/>
    <property type="match status" value="1"/>
</dbReference>
<gene>
    <name evidence="2" type="ORF">H9L01_02585</name>
</gene>
<keyword evidence="1" id="KW-0732">Signal</keyword>
<evidence type="ECO:0000313" key="2">
    <source>
        <dbReference type="EMBL" id="QNN61272.1"/>
    </source>
</evidence>
<sequence>MKSIRKYTLILLSFLLLTACASPTAATIDINDDSIPSIYTVIGKKKIAYTDSSHKDGVRSTELTYKSSELTEAEIVEYTEYLLNEEDFVLTKELEDVSDTISTWQIAKESSRDGNIILITFNYESMGDVIINYATGPGTLTRY</sequence>
<keyword evidence="3" id="KW-1185">Reference proteome</keyword>
<dbReference type="KEGG" id="eio:H9L01_02585"/>
<evidence type="ECO:0000313" key="3">
    <source>
        <dbReference type="Proteomes" id="UP000515928"/>
    </source>
</evidence>
<protein>
    <submittedName>
        <fullName evidence="2">Uncharacterized protein</fullName>
    </submittedName>
</protein>
<proteinExistence type="predicted"/>
<organism evidence="2 3">
    <name type="scientific">Erysipelothrix inopinata</name>
    <dbReference type="NCBI Taxonomy" id="225084"/>
    <lineage>
        <taxon>Bacteria</taxon>
        <taxon>Bacillati</taxon>
        <taxon>Bacillota</taxon>
        <taxon>Erysipelotrichia</taxon>
        <taxon>Erysipelotrichales</taxon>
        <taxon>Erysipelotrichaceae</taxon>
        <taxon>Erysipelothrix</taxon>
    </lineage>
</organism>
<evidence type="ECO:0000256" key="1">
    <source>
        <dbReference type="SAM" id="SignalP"/>
    </source>
</evidence>
<dbReference type="RefSeq" id="WP_187534474.1">
    <property type="nucleotide sequence ID" value="NZ_CBCSHU010000001.1"/>
</dbReference>
<feature type="signal peptide" evidence="1">
    <location>
        <begin position="1"/>
        <end position="21"/>
    </location>
</feature>
<feature type="chain" id="PRO_5028910469" evidence="1">
    <location>
        <begin position="22"/>
        <end position="143"/>
    </location>
</feature>
<dbReference type="AlphaFoldDB" id="A0A7G9S097"/>
<accession>A0A7G9S097</accession>
<reference evidence="2 3" key="1">
    <citation type="submission" date="2020-08" db="EMBL/GenBank/DDBJ databases">
        <title>Genome sequence of Erysipelothrix inopinata DSM 15511T.</title>
        <authorList>
            <person name="Hyun D.-W."/>
            <person name="Bae J.-W."/>
        </authorList>
    </citation>
    <scope>NUCLEOTIDE SEQUENCE [LARGE SCALE GENOMIC DNA]</scope>
    <source>
        <strain evidence="2 3">DSM 15511</strain>
    </source>
</reference>
<dbReference type="EMBL" id="CP060715">
    <property type="protein sequence ID" value="QNN61272.1"/>
    <property type="molecule type" value="Genomic_DNA"/>
</dbReference>